<comment type="caution">
    <text evidence="5">The sequence shown here is derived from an EMBL/GenBank/DDBJ whole genome shotgun (WGS) entry which is preliminary data.</text>
</comment>
<evidence type="ECO:0000256" key="3">
    <source>
        <dbReference type="ARBA" id="ARBA00022737"/>
    </source>
</evidence>
<comment type="similarity">
    <text evidence="1">Belongs to the transferase hexapeptide repeat family.</text>
</comment>
<accession>A0ABR9TIS4</accession>
<evidence type="ECO:0000256" key="1">
    <source>
        <dbReference type="ARBA" id="ARBA00007274"/>
    </source>
</evidence>
<gene>
    <name evidence="5" type="ORF">C4F50_06345</name>
</gene>
<dbReference type="SUPFAM" id="SSF51161">
    <property type="entry name" value="Trimeric LpxA-like enzymes"/>
    <property type="match status" value="1"/>
</dbReference>
<protein>
    <submittedName>
        <fullName evidence="5">Sugar O-acetyltransferase</fullName>
    </submittedName>
</protein>
<dbReference type="PROSITE" id="PS00101">
    <property type="entry name" value="HEXAPEP_TRANSFERASES"/>
    <property type="match status" value="1"/>
</dbReference>
<evidence type="ECO:0000256" key="2">
    <source>
        <dbReference type="ARBA" id="ARBA00022679"/>
    </source>
</evidence>
<reference evidence="5 6" key="1">
    <citation type="submission" date="2018-07" db="EMBL/GenBank/DDBJ databases">
        <title>Genome assembly of strain KB82.</title>
        <authorList>
            <person name="Kukolya J."/>
            <person name="Horvath B."/>
            <person name="Nagy I."/>
            <person name="Toth A."/>
        </authorList>
    </citation>
    <scope>NUCLEOTIDE SEQUENCE [LARGE SCALE GENOMIC DNA]</scope>
    <source>
        <strain evidence="5 6">Kb82</strain>
    </source>
</reference>
<keyword evidence="2" id="KW-0808">Transferase</keyword>
<dbReference type="PANTHER" id="PTHR23416:SF23">
    <property type="entry name" value="ACETYLTRANSFERASE C18B11.09C-RELATED"/>
    <property type="match status" value="1"/>
</dbReference>
<dbReference type="PANTHER" id="PTHR23416">
    <property type="entry name" value="SIALIC ACID SYNTHASE-RELATED"/>
    <property type="match status" value="1"/>
</dbReference>
<evidence type="ECO:0000256" key="4">
    <source>
        <dbReference type="ARBA" id="ARBA00023315"/>
    </source>
</evidence>
<dbReference type="CDD" id="cd03357">
    <property type="entry name" value="LbH_MAT_GAT"/>
    <property type="match status" value="1"/>
</dbReference>
<dbReference type="Proteomes" id="UP000640614">
    <property type="component" value="Unassembled WGS sequence"/>
</dbReference>
<dbReference type="RefSeq" id="WP_193845549.1">
    <property type="nucleotide sequence ID" value="NZ_PRDM01000001.1"/>
</dbReference>
<organism evidence="5 6">
    <name type="scientific">Flavobacterium hungaricum</name>
    <dbReference type="NCBI Taxonomy" id="2082725"/>
    <lineage>
        <taxon>Bacteria</taxon>
        <taxon>Pseudomonadati</taxon>
        <taxon>Bacteroidota</taxon>
        <taxon>Flavobacteriia</taxon>
        <taxon>Flavobacteriales</taxon>
        <taxon>Flavobacteriaceae</taxon>
        <taxon>Flavobacterium</taxon>
    </lineage>
</organism>
<evidence type="ECO:0000313" key="5">
    <source>
        <dbReference type="EMBL" id="MBE8724567.1"/>
    </source>
</evidence>
<dbReference type="Gene3D" id="2.160.10.10">
    <property type="entry name" value="Hexapeptide repeat proteins"/>
    <property type="match status" value="1"/>
</dbReference>
<dbReference type="Pfam" id="PF00132">
    <property type="entry name" value="Hexapep"/>
    <property type="match status" value="1"/>
</dbReference>
<evidence type="ECO:0000313" key="6">
    <source>
        <dbReference type="Proteomes" id="UP000640614"/>
    </source>
</evidence>
<name>A0ABR9TIS4_9FLAO</name>
<dbReference type="EMBL" id="PRDM01000001">
    <property type="protein sequence ID" value="MBE8724567.1"/>
    <property type="molecule type" value="Genomic_DNA"/>
</dbReference>
<keyword evidence="4" id="KW-0012">Acyltransferase</keyword>
<keyword evidence="3" id="KW-0677">Repeat</keyword>
<keyword evidence="6" id="KW-1185">Reference proteome</keyword>
<dbReference type="InterPro" id="IPR018357">
    <property type="entry name" value="Hexapep_transf_CS"/>
</dbReference>
<dbReference type="Pfam" id="PF14602">
    <property type="entry name" value="Hexapep_2"/>
    <property type="match status" value="1"/>
</dbReference>
<dbReference type="InterPro" id="IPR051159">
    <property type="entry name" value="Hexapeptide_acetyltransf"/>
</dbReference>
<sequence length="190" mass="20504">MNSNEITEDIFERLLKGETITPKDPQAQRLQESSYATKQLLVKMNNSSDPSEIRAILSEITGSIIHESTSVFTPSYINYGKNIKIGKNVFINFNCTLLDLGGIIIEDNVLIAPNVSLLSEAHPLEPENRQSLLPGLVHIKKNAWIGANATILPGVTIGKNSIVASGAVVTKNVSDNTIVGGIPAKTIKTL</sequence>
<proteinExistence type="inferred from homology"/>
<dbReference type="InterPro" id="IPR011004">
    <property type="entry name" value="Trimer_LpxA-like_sf"/>
</dbReference>
<dbReference type="InterPro" id="IPR001451">
    <property type="entry name" value="Hexapep"/>
</dbReference>